<keyword evidence="12 17" id="KW-0520">NAD</keyword>
<feature type="transmembrane region" description="Helical" evidence="17">
    <location>
        <begin position="277"/>
        <end position="294"/>
    </location>
</feature>
<comment type="similarity">
    <text evidence="2 17">Belongs to the complex I subunit 2 family.</text>
</comment>
<feature type="transmembrane region" description="Helical" evidence="17">
    <location>
        <begin position="151"/>
        <end position="171"/>
    </location>
</feature>
<evidence type="ECO:0000259" key="18">
    <source>
        <dbReference type="Pfam" id="PF00361"/>
    </source>
</evidence>
<organism evidence="20">
    <name type="scientific">Sooglossus sechellensis</name>
    <name type="common">Seychelles frog</name>
    <name type="synonym">Arthroleptis sechellensis</name>
    <dbReference type="NCBI Taxonomy" id="356330"/>
    <lineage>
        <taxon>Eukaryota</taxon>
        <taxon>Metazoa</taxon>
        <taxon>Chordata</taxon>
        <taxon>Craniata</taxon>
        <taxon>Vertebrata</taxon>
        <taxon>Euteleostomi</taxon>
        <taxon>Amphibia</taxon>
        <taxon>Batrachia</taxon>
        <taxon>Anura</taxon>
        <taxon>Neobatrachia</taxon>
        <taxon>Sooglossoidea</taxon>
        <taxon>Sooglossidae</taxon>
        <taxon>Sooglossus</taxon>
    </lineage>
</organism>
<evidence type="ECO:0000256" key="9">
    <source>
        <dbReference type="ARBA" id="ARBA00022967"/>
    </source>
</evidence>
<keyword evidence="14 17" id="KW-0496">Mitochondrion</keyword>
<name>K9JZ05_SOOSE</name>
<keyword evidence="13 17" id="KW-0830">Ubiquinone</keyword>
<evidence type="ECO:0000256" key="13">
    <source>
        <dbReference type="ARBA" id="ARBA00023075"/>
    </source>
</evidence>
<evidence type="ECO:0000256" key="10">
    <source>
        <dbReference type="ARBA" id="ARBA00022982"/>
    </source>
</evidence>
<evidence type="ECO:0000259" key="19">
    <source>
        <dbReference type="Pfam" id="PF06444"/>
    </source>
</evidence>
<evidence type="ECO:0000256" key="15">
    <source>
        <dbReference type="ARBA" id="ARBA00023136"/>
    </source>
</evidence>
<evidence type="ECO:0000256" key="11">
    <source>
        <dbReference type="ARBA" id="ARBA00022989"/>
    </source>
</evidence>
<evidence type="ECO:0000256" key="6">
    <source>
        <dbReference type="ARBA" id="ARBA00022660"/>
    </source>
</evidence>
<dbReference type="Pfam" id="PF00361">
    <property type="entry name" value="Proton_antipo_M"/>
    <property type="match status" value="1"/>
</dbReference>
<evidence type="ECO:0000256" key="17">
    <source>
        <dbReference type="RuleBase" id="RU003403"/>
    </source>
</evidence>
<keyword evidence="7 17" id="KW-0812">Transmembrane</keyword>
<comment type="catalytic activity">
    <reaction evidence="16 17">
        <text>a ubiquinone + NADH + 5 H(+)(in) = a ubiquinol + NAD(+) + 4 H(+)(out)</text>
        <dbReference type="Rhea" id="RHEA:29091"/>
        <dbReference type="Rhea" id="RHEA-COMP:9565"/>
        <dbReference type="Rhea" id="RHEA-COMP:9566"/>
        <dbReference type="ChEBI" id="CHEBI:15378"/>
        <dbReference type="ChEBI" id="CHEBI:16389"/>
        <dbReference type="ChEBI" id="CHEBI:17976"/>
        <dbReference type="ChEBI" id="CHEBI:57540"/>
        <dbReference type="ChEBI" id="CHEBI:57945"/>
        <dbReference type="EC" id="7.1.1.2"/>
    </reaction>
</comment>
<gene>
    <name evidence="20" type="primary">ND2</name>
</gene>
<evidence type="ECO:0000256" key="4">
    <source>
        <dbReference type="ARBA" id="ARBA00021008"/>
    </source>
</evidence>
<proteinExistence type="inferred from homology"/>
<feature type="transmembrane region" description="Helical" evidence="17">
    <location>
        <begin position="91"/>
        <end position="115"/>
    </location>
</feature>
<evidence type="ECO:0000313" key="20">
    <source>
        <dbReference type="EMBL" id="AEC33176.1"/>
    </source>
</evidence>
<keyword evidence="9 17" id="KW-1278">Translocase</keyword>
<evidence type="ECO:0000256" key="7">
    <source>
        <dbReference type="ARBA" id="ARBA00022692"/>
    </source>
</evidence>
<dbReference type="InterPro" id="IPR003917">
    <property type="entry name" value="NADH_UbQ_OxRdtase_chain2"/>
</dbReference>
<geneLocation type="mitochondrion" evidence="20"/>
<dbReference type="PRINTS" id="PR01436">
    <property type="entry name" value="NADHDHGNASE2"/>
</dbReference>
<evidence type="ECO:0000256" key="14">
    <source>
        <dbReference type="ARBA" id="ARBA00023128"/>
    </source>
</evidence>
<feature type="domain" description="NADH dehydrogenase subunit 2 C-terminal" evidence="19">
    <location>
        <begin position="290"/>
        <end position="342"/>
    </location>
</feature>
<evidence type="ECO:0000256" key="1">
    <source>
        <dbReference type="ARBA" id="ARBA00004448"/>
    </source>
</evidence>
<feature type="transmembrane region" description="Helical" evidence="17">
    <location>
        <begin position="208"/>
        <end position="228"/>
    </location>
</feature>
<dbReference type="GO" id="GO:0005743">
    <property type="term" value="C:mitochondrial inner membrane"/>
    <property type="evidence" value="ECO:0007669"/>
    <property type="project" value="UniProtKB-SubCell"/>
</dbReference>
<evidence type="ECO:0000256" key="2">
    <source>
        <dbReference type="ARBA" id="ARBA00007012"/>
    </source>
</evidence>
<dbReference type="GO" id="GO:0008137">
    <property type="term" value="F:NADH dehydrogenase (ubiquinone) activity"/>
    <property type="evidence" value="ECO:0007669"/>
    <property type="project" value="UniProtKB-EC"/>
</dbReference>
<keyword evidence="11 17" id="KW-1133">Transmembrane helix</keyword>
<feature type="transmembrane region" description="Helical" evidence="17">
    <location>
        <begin position="178"/>
        <end position="196"/>
    </location>
</feature>
<comment type="function">
    <text evidence="17">Core subunit of the mitochondrial membrane respiratory chain NADH dehydrogenase (Complex I) which catalyzes electron transfer from NADH through the respiratory chain, using ubiquinone as an electron acceptor. Essential for the catalytic activity and assembly of complex I.</text>
</comment>
<dbReference type="Pfam" id="PF06444">
    <property type="entry name" value="NADH_dehy_S2_C"/>
    <property type="match status" value="1"/>
</dbReference>
<evidence type="ECO:0000256" key="5">
    <source>
        <dbReference type="ARBA" id="ARBA00022448"/>
    </source>
</evidence>
<evidence type="ECO:0000256" key="8">
    <source>
        <dbReference type="ARBA" id="ARBA00022792"/>
    </source>
</evidence>
<keyword evidence="15 17" id="KW-0472">Membrane</keyword>
<dbReference type="PANTHER" id="PTHR46552">
    <property type="entry name" value="NADH-UBIQUINONE OXIDOREDUCTASE CHAIN 2"/>
    <property type="match status" value="1"/>
</dbReference>
<dbReference type="GO" id="GO:0006120">
    <property type="term" value="P:mitochondrial electron transport, NADH to ubiquinone"/>
    <property type="evidence" value="ECO:0007669"/>
    <property type="project" value="InterPro"/>
</dbReference>
<comment type="subcellular location">
    <subcellularLocation>
        <location evidence="1 17">Mitochondrion inner membrane</location>
        <topology evidence="1 17">Multi-pass membrane protein</topology>
    </subcellularLocation>
</comment>
<dbReference type="AlphaFoldDB" id="K9JZ05"/>
<keyword evidence="10 17" id="KW-0249">Electron transport</keyword>
<evidence type="ECO:0000256" key="16">
    <source>
        <dbReference type="ARBA" id="ARBA00049551"/>
    </source>
</evidence>
<evidence type="ECO:0000256" key="12">
    <source>
        <dbReference type="ARBA" id="ARBA00023027"/>
    </source>
</evidence>
<feature type="domain" description="NADH:quinone oxidoreductase/Mrp antiporter transmembrane" evidence="18">
    <location>
        <begin position="23"/>
        <end position="288"/>
    </location>
</feature>
<dbReference type="InterPro" id="IPR010933">
    <property type="entry name" value="NADH_DH_su2_C"/>
</dbReference>
<evidence type="ECO:0000256" key="3">
    <source>
        <dbReference type="ARBA" id="ARBA00012944"/>
    </source>
</evidence>
<dbReference type="InterPro" id="IPR001750">
    <property type="entry name" value="ND/Mrp_TM"/>
</dbReference>
<dbReference type="PANTHER" id="PTHR46552:SF1">
    <property type="entry name" value="NADH-UBIQUINONE OXIDOREDUCTASE CHAIN 2"/>
    <property type="match status" value="1"/>
</dbReference>
<reference evidence="20" key="1">
    <citation type="journal article" date="2012" name="BMC Genomics">
        <title>The origin of modern frogs (Neobatrachia) was accompanied by acceleration in mitochondrial and nuclear substitution rates.</title>
        <authorList>
            <person name="Irisarri I."/>
            <person name="San Mauro D."/>
            <person name="Abascal F."/>
            <person name="Ohler A."/>
            <person name="Vences M."/>
            <person name="Zardoya R."/>
        </authorList>
    </citation>
    <scope>NUCLEOTIDE SEQUENCE</scope>
</reference>
<feature type="transmembrane region" description="Helical" evidence="17">
    <location>
        <begin position="240"/>
        <end position="257"/>
    </location>
</feature>
<dbReference type="EC" id="7.1.1.2" evidence="3 17"/>
<keyword evidence="8 17" id="KW-0999">Mitochondrion inner membrane</keyword>
<keyword evidence="5" id="KW-0813">Transport</keyword>
<accession>K9JZ05</accession>
<feature type="transmembrane region" description="Helical" evidence="17">
    <location>
        <begin position="56"/>
        <end position="79"/>
    </location>
</feature>
<sequence>MNPTALSMLLASLALGTIITTTSYHWLFAWIGLEINTLAIMPLISKTPHPRAIEAATKYFLTQAAASMLILFSATMNAWMTGQWAINLQLLPLPATLLTISLLMKLGLAPLHFWLPEVLQGSNLITGLILSTWQKIAPMALLLQIHQSINLNLMLLIGATSALIGGWGGINQTQLRKLLAFSSIAHFGWMIMILKFSPQLSTLNFTLYIIMSSSIFLTLTTLSSTTILSMSNAWPKAPTLIVLTMMSLLSLGGLPPLSGFTPKWLIVNELVNQETTTLATVMMMSALLSLFFYIRLSYSTTLTLFPNPSFSSNSWSNKQDPSTLIPPLIILSSLLLPMSTTLLHLM</sequence>
<dbReference type="InterPro" id="IPR050175">
    <property type="entry name" value="Complex_I_Subunit_2"/>
</dbReference>
<keyword evidence="6 17" id="KW-0679">Respiratory chain</keyword>
<protein>
    <recommendedName>
        <fullName evidence="4 17">NADH-ubiquinone oxidoreductase chain 2</fullName>
        <ecNumber evidence="3 17">7.1.1.2</ecNumber>
    </recommendedName>
</protein>
<dbReference type="EMBL" id="JF703232">
    <property type="protein sequence ID" value="AEC33176.1"/>
    <property type="molecule type" value="Genomic_DNA"/>
</dbReference>